<dbReference type="EMBL" id="JAHRHJ020000004">
    <property type="protein sequence ID" value="KAH9319388.1"/>
    <property type="molecule type" value="Genomic_DNA"/>
</dbReference>
<sequence length="65" mass="7486">ISQWLPKDIEIENIQKWTMGHILGLDMTSEVGNGRKISNPLKELENLVRKSRGVKNLVELVHFMT</sequence>
<dbReference type="AlphaFoldDB" id="A0AA38GCL9"/>
<keyword evidence="2" id="KW-1185">Reference proteome</keyword>
<dbReference type="Proteomes" id="UP000824469">
    <property type="component" value="Unassembled WGS sequence"/>
</dbReference>
<name>A0AA38GCL9_TAXCH</name>
<evidence type="ECO:0000313" key="1">
    <source>
        <dbReference type="EMBL" id="KAH9319388.1"/>
    </source>
</evidence>
<gene>
    <name evidence="1" type="ORF">KI387_021157</name>
</gene>
<proteinExistence type="predicted"/>
<comment type="caution">
    <text evidence="1">The sequence shown here is derived from an EMBL/GenBank/DDBJ whole genome shotgun (WGS) entry which is preliminary data.</text>
</comment>
<reference evidence="1 2" key="1">
    <citation type="journal article" date="2021" name="Nat. Plants">
        <title>The Taxus genome provides insights into paclitaxel biosynthesis.</title>
        <authorList>
            <person name="Xiong X."/>
            <person name="Gou J."/>
            <person name="Liao Q."/>
            <person name="Li Y."/>
            <person name="Zhou Q."/>
            <person name="Bi G."/>
            <person name="Li C."/>
            <person name="Du R."/>
            <person name="Wang X."/>
            <person name="Sun T."/>
            <person name="Guo L."/>
            <person name="Liang H."/>
            <person name="Lu P."/>
            <person name="Wu Y."/>
            <person name="Zhang Z."/>
            <person name="Ro D.K."/>
            <person name="Shang Y."/>
            <person name="Huang S."/>
            <person name="Yan J."/>
        </authorList>
    </citation>
    <scope>NUCLEOTIDE SEQUENCE [LARGE SCALE GENOMIC DNA]</scope>
    <source>
        <strain evidence="1">Ta-2019</strain>
    </source>
</reference>
<feature type="non-terminal residue" evidence="1">
    <location>
        <position position="1"/>
    </location>
</feature>
<feature type="non-terminal residue" evidence="1">
    <location>
        <position position="65"/>
    </location>
</feature>
<accession>A0AA38GCL9</accession>
<evidence type="ECO:0000313" key="2">
    <source>
        <dbReference type="Proteomes" id="UP000824469"/>
    </source>
</evidence>
<protein>
    <submittedName>
        <fullName evidence="1">Uncharacterized protein</fullName>
    </submittedName>
</protein>
<organism evidence="1 2">
    <name type="scientific">Taxus chinensis</name>
    <name type="common">Chinese yew</name>
    <name type="synonym">Taxus wallichiana var. chinensis</name>
    <dbReference type="NCBI Taxonomy" id="29808"/>
    <lineage>
        <taxon>Eukaryota</taxon>
        <taxon>Viridiplantae</taxon>
        <taxon>Streptophyta</taxon>
        <taxon>Embryophyta</taxon>
        <taxon>Tracheophyta</taxon>
        <taxon>Spermatophyta</taxon>
        <taxon>Pinopsida</taxon>
        <taxon>Pinidae</taxon>
        <taxon>Conifers II</taxon>
        <taxon>Cupressales</taxon>
        <taxon>Taxaceae</taxon>
        <taxon>Taxus</taxon>
    </lineage>
</organism>